<comment type="caution">
    <text evidence="2">The sequence shown here is derived from an EMBL/GenBank/DDBJ whole genome shotgun (WGS) entry which is preliminary data.</text>
</comment>
<name>A0AAW9QY75_9CHRO</name>
<evidence type="ECO:0000256" key="1">
    <source>
        <dbReference type="SAM" id="Phobius"/>
    </source>
</evidence>
<accession>A0AAW9QY75</accession>
<organism evidence="2 3">
    <name type="scientific">Pannus brasiliensis CCIBt3594</name>
    <dbReference type="NCBI Taxonomy" id="1427578"/>
    <lineage>
        <taxon>Bacteria</taxon>
        <taxon>Bacillati</taxon>
        <taxon>Cyanobacteriota</taxon>
        <taxon>Cyanophyceae</taxon>
        <taxon>Oscillatoriophycideae</taxon>
        <taxon>Chroococcales</taxon>
        <taxon>Microcystaceae</taxon>
        <taxon>Pannus</taxon>
    </lineage>
</organism>
<evidence type="ECO:0000313" key="3">
    <source>
        <dbReference type="Proteomes" id="UP001328733"/>
    </source>
</evidence>
<evidence type="ECO:0000313" key="2">
    <source>
        <dbReference type="EMBL" id="MEG3440171.1"/>
    </source>
</evidence>
<protein>
    <recommendedName>
        <fullName evidence="4">Histidine kinase N-terminal 7TM region domain-containing protein</fullName>
    </recommendedName>
</protein>
<keyword evidence="1" id="KW-1133">Transmembrane helix</keyword>
<feature type="transmembrane region" description="Helical" evidence="1">
    <location>
        <begin position="6"/>
        <end position="24"/>
    </location>
</feature>
<keyword evidence="1" id="KW-0472">Membrane</keyword>
<proteinExistence type="predicted"/>
<evidence type="ECO:0008006" key="4">
    <source>
        <dbReference type="Google" id="ProtNLM"/>
    </source>
</evidence>
<dbReference type="EMBL" id="JBAFSM010000078">
    <property type="protein sequence ID" value="MEG3440171.1"/>
    <property type="molecule type" value="Genomic_DNA"/>
</dbReference>
<sequence length="148" mass="17000">MNVQISLIIEALLATFVTLAYNFILSTKIKTRRNFIIFLVVFGGMITLFAYFYHFVIVKSQEESLTIFILLISSNLVSQFVEASLYSRLKIVEKTVMCICSMAFWYGLAFCYYNLTITGSYFLTFAGLPIIAVSGFVLLKRYKLFIPR</sequence>
<dbReference type="AlphaFoldDB" id="A0AAW9QY75"/>
<feature type="transmembrane region" description="Helical" evidence="1">
    <location>
        <begin position="65"/>
        <end position="83"/>
    </location>
</feature>
<keyword evidence="3" id="KW-1185">Reference proteome</keyword>
<dbReference type="Proteomes" id="UP001328733">
    <property type="component" value="Unassembled WGS sequence"/>
</dbReference>
<feature type="transmembrane region" description="Helical" evidence="1">
    <location>
        <begin position="36"/>
        <end position="53"/>
    </location>
</feature>
<reference evidence="2 3" key="1">
    <citation type="submission" date="2024-01" db="EMBL/GenBank/DDBJ databases">
        <title>Genomic insights into the taxonomy and metabolism of the cyanobacterium Pannus brasiliensis CCIBt3594.</title>
        <authorList>
            <person name="Machado M."/>
            <person name="Botero N.B."/>
            <person name="Andreote A.P.D."/>
            <person name="Feitosa A.M.T."/>
            <person name="Popin R."/>
            <person name="Sivonen K."/>
            <person name="Fiore M.F."/>
        </authorList>
    </citation>
    <scope>NUCLEOTIDE SEQUENCE [LARGE SCALE GENOMIC DNA]</scope>
    <source>
        <strain evidence="2 3">CCIBt3594</strain>
    </source>
</reference>
<keyword evidence="1" id="KW-0812">Transmembrane</keyword>
<gene>
    <name evidence="2" type="ORF">V0288_23780</name>
</gene>
<feature type="transmembrane region" description="Helical" evidence="1">
    <location>
        <begin position="121"/>
        <end position="139"/>
    </location>
</feature>
<feature type="transmembrane region" description="Helical" evidence="1">
    <location>
        <begin position="95"/>
        <end position="115"/>
    </location>
</feature>